<dbReference type="SUPFAM" id="SSF52540">
    <property type="entry name" value="P-loop containing nucleoside triphosphate hydrolases"/>
    <property type="match status" value="1"/>
</dbReference>
<dbReference type="KEGG" id="mtw:CQW49_15910"/>
<dbReference type="STRING" id="595536.GCA_000178815_01999"/>
<dbReference type="AlphaFoldDB" id="A0A2D2D2I8"/>
<evidence type="ECO:0008006" key="3">
    <source>
        <dbReference type="Google" id="ProtNLM"/>
    </source>
</evidence>
<protein>
    <recommendedName>
        <fullName evidence="3">Protein ImuA</fullName>
    </recommendedName>
</protein>
<accession>A0A2D2D2I8</accession>
<proteinExistence type="predicted"/>
<gene>
    <name evidence="1" type="ORF">CQW49_15910</name>
</gene>
<keyword evidence="2" id="KW-1185">Reference proteome</keyword>
<dbReference type="RefSeq" id="WP_003610038.1">
    <property type="nucleotide sequence ID" value="NZ_CP023737.1"/>
</dbReference>
<sequence length="270" mass="29174">MSQGGVSERIVFLRRQIAALAGEGGREAEPRPPSGAEPADLERLFAHCRRGACEIVPARPKDAAAAAGFAFALALRCARLRPQAGIVWIAEDMVAREIGLPYGRALQAAGLSPERLVLARTRRPRDTFWAMEEALKSAPAAVVAESWAEAGAYGLAASRRLVLAARRSGSAGLLLLPRVEALRLASAAEARFEIAASLAPRRESAARPPPGPRVFRLRVVKARGLVGAFDPQVWRDIVFDPERAEFRHALPRFVPAAPSDRPDFARTRAL</sequence>
<evidence type="ECO:0000313" key="2">
    <source>
        <dbReference type="Proteomes" id="UP000230709"/>
    </source>
</evidence>
<name>A0A2D2D2I8_METT3</name>
<dbReference type="Proteomes" id="UP000230709">
    <property type="component" value="Chromosome"/>
</dbReference>
<reference evidence="2" key="1">
    <citation type="submission" date="2017-10" db="EMBL/GenBank/DDBJ databases">
        <title>Completed PacBio SMRT sequence of Methylosinus trichosporium OB3b reveals presence of a third large plasmid.</title>
        <authorList>
            <person name="Charles T.C."/>
            <person name="Lynch M.D.J."/>
            <person name="Heil J.R."/>
            <person name="Cheng J."/>
        </authorList>
    </citation>
    <scope>NUCLEOTIDE SEQUENCE [LARGE SCALE GENOMIC DNA]</scope>
    <source>
        <strain evidence="2">OB3b</strain>
    </source>
</reference>
<organism evidence="1 2">
    <name type="scientific">Methylosinus trichosporium (strain ATCC 35070 / NCIMB 11131 / UNIQEM 75 / OB3b)</name>
    <dbReference type="NCBI Taxonomy" id="595536"/>
    <lineage>
        <taxon>Bacteria</taxon>
        <taxon>Pseudomonadati</taxon>
        <taxon>Pseudomonadota</taxon>
        <taxon>Alphaproteobacteria</taxon>
        <taxon>Hyphomicrobiales</taxon>
        <taxon>Methylocystaceae</taxon>
        <taxon>Methylosinus</taxon>
    </lineage>
</organism>
<dbReference type="EMBL" id="CP023737">
    <property type="protein sequence ID" value="ATQ69200.1"/>
    <property type="molecule type" value="Genomic_DNA"/>
</dbReference>
<dbReference type="InterPro" id="IPR027417">
    <property type="entry name" value="P-loop_NTPase"/>
</dbReference>
<dbReference type="Gene3D" id="3.40.50.300">
    <property type="entry name" value="P-loop containing nucleotide triphosphate hydrolases"/>
    <property type="match status" value="1"/>
</dbReference>
<evidence type="ECO:0000313" key="1">
    <source>
        <dbReference type="EMBL" id="ATQ69200.1"/>
    </source>
</evidence>